<reference evidence="1" key="1">
    <citation type="submission" date="2022-10" db="EMBL/GenBank/DDBJ databases">
        <title>Cytochrome P450 Catalyzes Benzene Ring Formation in the Biosynthesis of Trialkyl-Substituted Aromatic Polyketides.</title>
        <authorList>
            <person name="Zhao E."/>
            <person name="Ge H."/>
        </authorList>
    </citation>
    <scope>NUCLEOTIDE SEQUENCE</scope>
    <source>
        <strain evidence="1">NA0869</strain>
    </source>
</reference>
<organism evidence="1 2">
    <name type="scientific">Streptomyces peucetius</name>
    <dbReference type="NCBI Taxonomy" id="1950"/>
    <lineage>
        <taxon>Bacteria</taxon>
        <taxon>Bacillati</taxon>
        <taxon>Actinomycetota</taxon>
        <taxon>Actinomycetes</taxon>
        <taxon>Kitasatosporales</taxon>
        <taxon>Streptomycetaceae</taxon>
        <taxon>Streptomyces</taxon>
    </lineage>
</organism>
<proteinExistence type="predicted"/>
<gene>
    <name evidence="1" type="ORF">OGH68_31995</name>
</gene>
<keyword evidence="2" id="KW-1185">Reference proteome</keyword>
<dbReference type="EMBL" id="CP107567">
    <property type="protein sequence ID" value="UYQ65629.1"/>
    <property type="molecule type" value="Genomic_DNA"/>
</dbReference>
<dbReference type="RefSeq" id="WP_264248867.1">
    <property type="nucleotide sequence ID" value="NZ_CP107567.1"/>
</dbReference>
<evidence type="ECO:0000313" key="1">
    <source>
        <dbReference type="EMBL" id="UYQ65629.1"/>
    </source>
</evidence>
<protein>
    <submittedName>
        <fullName evidence="1">Uncharacterized protein</fullName>
    </submittedName>
</protein>
<dbReference type="Proteomes" id="UP001163878">
    <property type="component" value="Chromosome"/>
</dbReference>
<accession>A0ABY6II96</accession>
<sequence>MTDDAPDYEDALDSLDDEFLVPGTYTAKGPADVSGGCYWARMSDASGDSGSVLTNDMTEGRALVTLNEGEFFTTSGCKPWTAQVN</sequence>
<name>A0ABY6II96_STRPE</name>
<evidence type="ECO:0000313" key="2">
    <source>
        <dbReference type="Proteomes" id="UP001163878"/>
    </source>
</evidence>